<dbReference type="OrthoDB" id="9812495at2"/>
<evidence type="ECO:0000256" key="1">
    <source>
        <dbReference type="ARBA" id="ARBA00023125"/>
    </source>
</evidence>
<accession>A0A1H7QEV4</accession>
<dbReference type="PROSITE" id="PS50943">
    <property type="entry name" value="HTH_CROC1"/>
    <property type="match status" value="1"/>
</dbReference>
<protein>
    <submittedName>
        <fullName evidence="3">Transcriptional regulator, contains XRE-family HTH domain</fullName>
    </submittedName>
</protein>
<dbReference type="SMART" id="SM00530">
    <property type="entry name" value="HTH_XRE"/>
    <property type="match status" value="1"/>
</dbReference>
<reference evidence="3 4" key="1">
    <citation type="submission" date="2016-10" db="EMBL/GenBank/DDBJ databases">
        <authorList>
            <person name="de Groot N.N."/>
        </authorList>
    </citation>
    <scope>NUCLEOTIDE SEQUENCE [LARGE SCALE GENOMIC DNA]</scope>
    <source>
        <strain evidence="3 4">KH2T6</strain>
    </source>
</reference>
<dbReference type="PANTHER" id="PTHR46558:SF11">
    <property type="entry name" value="HTH-TYPE TRANSCRIPTIONAL REGULATOR XRE"/>
    <property type="match status" value="1"/>
</dbReference>
<keyword evidence="1" id="KW-0238">DNA-binding</keyword>
<organism evidence="3 4">
    <name type="scientific">Ruminococcus albus</name>
    <dbReference type="NCBI Taxonomy" id="1264"/>
    <lineage>
        <taxon>Bacteria</taxon>
        <taxon>Bacillati</taxon>
        <taxon>Bacillota</taxon>
        <taxon>Clostridia</taxon>
        <taxon>Eubacteriales</taxon>
        <taxon>Oscillospiraceae</taxon>
        <taxon>Ruminococcus</taxon>
    </lineage>
</organism>
<dbReference type="SUPFAM" id="SSF47413">
    <property type="entry name" value="lambda repressor-like DNA-binding domains"/>
    <property type="match status" value="1"/>
</dbReference>
<dbReference type="GO" id="GO:0003677">
    <property type="term" value="F:DNA binding"/>
    <property type="evidence" value="ECO:0007669"/>
    <property type="project" value="UniProtKB-KW"/>
</dbReference>
<evidence type="ECO:0000313" key="4">
    <source>
        <dbReference type="Proteomes" id="UP000186015"/>
    </source>
</evidence>
<evidence type="ECO:0000259" key="2">
    <source>
        <dbReference type="PROSITE" id="PS50943"/>
    </source>
</evidence>
<evidence type="ECO:0000313" key="3">
    <source>
        <dbReference type="EMBL" id="SEL46512.1"/>
    </source>
</evidence>
<gene>
    <name evidence="3" type="ORF">SAMN05216469_1373</name>
</gene>
<dbReference type="InterPro" id="IPR010982">
    <property type="entry name" value="Lambda_DNA-bd_dom_sf"/>
</dbReference>
<proteinExistence type="predicted"/>
<dbReference type="PANTHER" id="PTHR46558">
    <property type="entry name" value="TRACRIPTIONAL REGULATORY PROTEIN-RELATED-RELATED"/>
    <property type="match status" value="1"/>
</dbReference>
<dbReference type="AlphaFoldDB" id="A0A1H7QEV4"/>
<dbReference type="CDD" id="cd00093">
    <property type="entry name" value="HTH_XRE"/>
    <property type="match status" value="1"/>
</dbReference>
<dbReference type="Gene3D" id="1.10.260.40">
    <property type="entry name" value="lambda repressor-like DNA-binding domains"/>
    <property type="match status" value="1"/>
</dbReference>
<feature type="domain" description="HTH cro/C1-type" evidence="2">
    <location>
        <begin position="7"/>
        <end position="61"/>
    </location>
</feature>
<dbReference type="EMBL" id="FOAT01000037">
    <property type="protein sequence ID" value="SEL46512.1"/>
    <property type="molecule type" value="Genomic_DNA"/>
</dbReference>
<sequence>MTIGATIKHLRQEQDMTQEQLAEALGITSRAVSQWENGRTAPDISQLPALANFFDVTTDYLLGVDIKRKEDEVQRIIGEALKYDQRGDQKGKAEHLKEQIKTYPNEPLLLSNLASALQCYYFIQGNADTEQLKKEKSSEIITLCERVLKYSKPTDDNSSVKQILLMQYLRYTGEKERAKEIILSLPFVSCTREMFESELYDGREALRHKQSALLMSFMTHMHNLFWKICHDDTYSCEQKIEILNADAAVIELITAGKPNWFYGPLSAIAAEQAVFFHLLGDDKKALEMLETAYTHADNYETRPDGEKYAPCWLSEIDDKQEYICRTATDTAYETLYRKIAEHRFADVFSENERFERLMNKLKEKISK</sequence>
<dbReference type="Pfam" id="PF01381">
    <property type="entry name" value="HTH_3"/>
    <property type="match status" value="1"/>
</dbReference>
<name>A0A1H7QEV4_RUMAL</name>
<dbReference type="InterPro" id="IPR001387">
    <property type="entry name" value="Cro/C1-type_HTH"/>
</dbReference>
<dbReference type="RefSeq" id="WP_074836426.1">
    <property type="nucleotide sequence ID" value="NZ_FOAT01000037.1"/>
</dbReference>
<dbReference type="Proteomes" id="UP000186015">
    <property type="component" value="Unassembled WGS sequence"/>
</dbReference>